<gene>
    <name evidence="2" type="ORF">E2C01_002919</name>
</gene>
<accession>A0A5B7CPG6</accession>
<protein>
    <submittedName>
        <fullName evidence="2">Uncharacterized protein</fullName>
    </submittedName>
</protein>
<comment type="caution">
    <text evidence="2">The sequence shown here is derived from an EMBL/GenBank/DDBJ whole genome shotgun (WGS) entry which is preliminary data.</text>
</comment>
<reference evidence="2 3" key="1">
    <citation type="submission" date="2019-05" db="EMBL/GenBank/DDBJ databases">
        <title>Another draft genome of Portunus trituberculatus and its Hox gene families provides insights of decapod evolution.</title>
        <authorList>
            <person name="Jeong J.-H."/>
            <person name="Song I."/>
            <person name="Kim S."/>
            <person name="Choi T."/>
            <person name="Kim D."/>
            <person name="Ryu S."/>
            <person name="Kim W."/>
        </authorList>
    </citation>
    <scope>NUCLEOTIDE SEQUENCE [LARGE SCALE GENOMIC DNA]</scope>
    <source>
        <tissue evidence="2">Muscle</tissue>
    </source>
</reference>
<keyword evidence="1" id="KW-0812">Transmembrane</keyword>
<proteinExistence type="predicted"/>
<evidence type="ECO:0000313" key="2">
    <source>
        <dbReference type="EMBL" id="MPC10286.1"/>
    </source>
</evidence>
<dbReference type="AlphaFoldDB" id="A0A5B7CPG6"/>
<keyword evidence="1" id="KW-0472">Membrane</keyword>
<keyword evidence="3" id="KW-1185">Reference proteome</keyword>
<sequence>MVNGLDNTRGDAILSTPNSNLCPPSLSIAMHTLILGMAAVATTIAHNLDTCYGKGSPSSVHYVLYMSPTPAVSPMAGRVPPITWLLCVSGWVIGTIGRLCLNFIFIKHNQASKTSEAAKDVLTRQEFPVCTLCTVRDLGCKQHTENQSKSHIPALRNMTPGLSSRDS</sequence>
<dbReference type="Proteomes" id="UP000324222">
    <property type="component" value="Unassembled WGS sequence"/>
</dbReference>
<name>A0A5B7CPG6_PORTR</name>
<feature type="transmembrane region" description="Helical" evidence="1">
    <location>
        <begin position="82"/>
        <end position="105"/>
    </location>
</feature>
<evidence type="ECO:0000256" key="1">
    <source>
        <dbReference type="SAM" id="Phobius"/>
    </source>
</evidence>
<evidence type="ECO:0000313" key="3">
    <source>
        <dbReference type="Proteomes" id="UP000324222"/>
    </source>
</evidence>
<organism evidence="2 3">
    <name type="scientific">Portunus trituberculatus</name>
    <name type="common">Swimming crab</name>
    <name type="synonym">Neptunus trituberculatus</name>
    <dbReference type="NCBI Taxonomy" id="210409"/>
    <lineage>
        <taxon>Eukaryota</taxon>
        <taxon>Metazoa</taxon>
        <taxon>Ecdysozoa</taxon>
        <taxon>Arthropoda</taxon>
        <taxon>Crustacea</taxon>
        <taxon>Multicrustacea</taxon>
        <taxon>Malacostraca</taxon>
        <taxon>Eumalacostraca</taxon>
        <taxon>Eucarida</taxon>
        <taxon>Decapoda</taxon>
        <taxon>Pleocyemata</taxon>
        <taxon>Brachyura</taxon>
        <taxon>Eubrachyura</taxon>
        <taxon>Portunoidea</taxon>
        <taxon>Portunidae</taxon>
        <taxon>Portuninae</taxon>
        <taxon>Portunus</taxon>
    </lineage>
</organism>
<keyword evidence="1" id="KW-1133">Transmembrane helix</keyword>
<dbReference type="EMBL" id="VSRR010000109">
    <property type="protein sequence ID" value="MPC10286.1"/>
    <property type="molecule type" value="Genomic_DNA"/>
</dbReference>